<dbReference type="Pfam" id="PF03872">
    <property type="entry name" value="RseA_N"/>
    <property type="match status" value="1"/>
</dbReference>
<dbReference type="KEGG" id="ptes:JQU52_07525"/>
<name>A0A892ZNI1_9NEIS</name>
<dbReference type="AlphaFoldDB" id="A0A892ZNI1"/>
<dbReference type="GO" id="GO:0016989">
    <property type="term" value="F:sigma factor antagonist activity"/>
    <property type="evidence" value="ECO:0007669"/>
    <property type="project" value="InterPro"/>
</dbReference>
<gene>
    <name evidence="2" type="ORF">JQU52_07525</name>
</gene>
<dbReference type="InterPro" id="IPR036147">
    <property type="entry name" value="Anti-sigma_E_RseA_N_sf"/>
</dbReference>
<sequence>MNAKKTDDERWEAVSAAMDNEAAAADDWTWIDDEAGRARWHSYHVIGDSLRQSAQMRSGGGLDSATLMQLAQRLQETQQDAVQMPMPASPACPQPGAVQAVANQPFFKWFAMAASVTAVTVAGWQLWSGQQSSGEMATLSAPPSTTVAAPVAAEKAVEVVPVAATAAPKISTMPVANTGKEEAEGVVPAVQKQSIAPVVPDSAK</sequence>
<keyword evidence="3" id="KW-1185">Reference proteome</keyword>
<reference evidence="2" key="1">
    <citation type="submission" date="2021-02" db="EMBL/GenBank/DDBJ databases">
        <title>Neisseriaceae sp. 26B isolated from the cloaca of a Common Toad-headed Turtle (Mesoclemmys nasuta).</title>
        <authorList>
            <person name="Spergser J."/>
            <person name="Busse H.-J."/>
        </authorList>
    </citation>
    <scope>NUCLEOTIDE SEQUENCE</scope>
    <source>
        <strain evidence="2">26B</strain>
    </source>
</reference>
<dbReference type="EMBL" id="CP069798">
    <property type="protein sequence ID" value="QRQ83194.1"/>
    <property type="molecule type" value="Genomic_DNA"/>
</dbReference>
<protein>
    <recommendedName>
        <fullName evidence="1">Anti sigma-E protein RseA N-terminal domain-containing protein</fullName>
    </recommendedName>
</protein>
<dbReference type="RefSeq" id="WP_230340488.1">
    <property type="nucleotide sequence ID" value="NZ_CP069798.1"/>
</dbReference>
<organism evidence="2 3">
    <name type="scientific">Paralysiella testudinis</name>
    <dbReference type="NCBI Taxonomy" id="2809020"/>
    <lineage>
        <taxon>Bacteria</taxon>
        <taxon>Pseudomonadati</taxon>
        <taxon>Pseudomonadota</taxon>
        <taxon>Betaproteobacteria</taxon>
        <taxon>Neisseriales</taxon>
        <taxon>Neisseriaceae</taxon>
        <taxon>Paralysiella</taxon>
    </lineage>
</organism>
<dbReference type="InterPro" id="IPR005572">
    <property type="entry name" value="Anti-sigma_E_RseA_N"/>
</dbReference>
<evidence type="ECO:0000259" key="1">
    <source>
        <dbReference type="Pfam" id="PF03872"/>
    </source>
</evidence>
<dbReference type="SUPFAM" id="SSF89069">
    <property type="entry name" value="N-terminal, cytoplasmic domain of anti-sigmaE factor RseA"/>
    <property type="match status" value="1"/>
</dbReference>
<proteinExistence type="predicted"/>
<evidence type="ECO:0000313" key="2">
    <source>
        <dbReference type="EMBL" id="QRQ83194.1"/>
    </source>
</evidence>
<accession>A0A892ZNI1</accession>
<evidence type="ECO:0000313" key="3">
    <source>
        <dbReference type="Proteomes" id="UP000653156"/>
    </source>
</evidence>
<feature type="domain" description="Anti sigma-E protein RseA N-terminal" evidence="1">
    <location>
        <begin position="12"/>
        <end position="93"/>
    </location>
</feature>
<dbReference type="Proteomes" id="UP000653156">
    <property type="component" value="Chromosome"/>
</dbReference>
<dbReference type="Gene3D" id="1.10.10.880">
    <property type="entry name" value="Anti sigma-E protein RseA, N-terminal domain"/>
    <property type="match status" value="1"/>
</dbReference>